<keyword evidence="3" id="KW-1185">Reference proteome</keyword>
<reference evidence="2 3" key="1">
    <citation type="submission" date="2023-02" db="EMBL/GenBank/DDBJ databases">
        <title>Genome Sequence of L. cardiaca H63T.</title>
        <authorList>
            <person name="Lopez A.E."/>
            <person name="Cianciotto N.P."/>
        </authorList>
    </citation>
    <scope>NUCLEOTIDE SEQUENCE [LARGE SCALE GENOMIC DNA]</scope>
    <source>
        <strain evidence="2 3">H63</strain>
    </source>
</reference>
<sequence>MLNKNDTLNDSNRASAKQAFIDKKADLLSIKDLVKSNRSIEISELDKKINHIATKINILQTQKNLSQSADDERKLTHYILKS</sequence>
<dbReference type="EMBL" id="CP119078">
    <property type="protein sequence ID" value="WED43116.1"/>
    <property type="molecule type" value="Genomic_DNA"/>
</dbReference>
<dbReference type="Pfam" id="PF18641">
    <property type="entry name" value="LidA_Long_CC"/>
    <property type="match status" value="1"/>
</dbReference>
<evidence type="ECO:0000313" key="2">
    <source>
        <dbReference type="EMBL" id="WED43116.1"/>
    </source>
</evidence>
<name>A0ABY8AUP7_9GAMM</name>
<dbReference type="Proteomes" id="UP001222087">
    <property type="component" value="Chromosome"/>
</dbReference>
<dbReference type="Gene3D" id="3.30.450.390">
    <property type="match status" value="1"/>
</dbReference>
<accession>A0ABY8AUP7</accession>
<evidence type="ECO:0000259" key="1">
    <source>
        <dbReference type="Pfam" id="PF18641"/>
    </source>
</evidence>
<dbReference type="InterPro" id="IPR041463">
    <property type="entry name" value="LidA_long_CC"/>
</dbReference>
<evidence type="ECO:0000313" key="3">
    <source>
        <dbReference type="Proteomes" id="UP001222087"/>
    </source>
</evidence>
<proteinExistence type="predicted"/>
<organism evidence="2 3">
    <name type="scientific">Legionella cardiaca</name>
    <dbReference type="NCBI Taxonomy" id="1071983"/>
    <lineage>
        <taxon>Bacteria</taxon>
        <taxon>Pseudomonadati</taxon>
        <taxon>Pseudomonadota</taxon>
        <taxon>Gammaproteobacteria</taxon>
        <taxon>Legionellales</taxon>
        <taxon>Legionellaceae</taxon>
        <taxon>Legionella</taxon>
    </lineage>
</organism>
<protein>
    <recommendedName>
        <fullName evidence="1">LidA long coiled-coil domain-containing protein</fullName>
    </recommendedName>
</protein>
<dbReference type="RefSeq" id="WP_275088930.1">
    <property type="nucleotide sequence ID" value="NZ_CP119078.1"/>
</dbReference>
<feature type="domain" description="LidA long coiled-coil" evidence="1">
    <location>
        <begin position="5"/>
        <end position="66"/>
    </location>
</feature>
<gene>
    <name evidence="2" type="ORF">PXX05_14640</name>
</gene>